<sequence length="1044" mass="108371">MLQVQLLGTFAVERDGGAVVLPVTPARLLAFLALHPGPHDRDAVAARFWPEATTSAARANLRTAVWALRQALGPDALSASRSRVGLAPDGVRVDLAELRDTAADDPAGAAAGCSGELLPSFGDDWAAEERAEHRRWQVAVLDRAAAAAESAGREEDAARWSRTRCRLTPFEEPAHAALVRRLAAAGDRAGALAAGREFATRLREEFGVAPGPALRAALAELRGPGRSAPATAARRAPLFGRSAELSALTAAWSRARDGRGGVVVLTGEAGIGKTRLTAELADRVSGAGGRVAGGAAVDVGEPAPLGLWAEIALALARQVPAPPPSAGWPPELGRLASDLAVLLGRGPGLPPPVASPELERLRVFDAVLRLVEWAAGGAPVLLIAEDLHGADRASLALCAHVARRVATLPVLLLLTRRDRPARSDADALVADVARRGVPVAELVLDALAPEEIAAVVRSVAPLGQDDVDRVVASAEGSPLLAVERARLLAGGDRGLPLTLRAAVRAAAGPVPRPARDLLELLAVAGRALSPAEVDALAVAGPDDLAAAEDTGLLSAGDDGLRYRHALLAEAARCDLVREPGRRSVQLAVAVEAAAGDARARVAAEVAGHLQRAGRDDLAGPRWRDAARHARELGTLDEAADFWAEAAHCAPEDPDPRLELAEVQAWRGRREDYEHEWEAAIALVPPAGRAAAWCRRGAVMRSVLCHPSAGLAAYTRALELLGPGNAPALRAEALAGLAQLTAAAGDPDLVPGLLRAAGGDATLDIDRHSARLLWLIRTGRYAEVEAQAELGAAALEGAARPDQAYAGLLTAACALAAAGDLAAALRVADHAVALTRDVPVLAVPCLAGRAHLLSRTGRPAEALACARAQLALAERLDSDEVLGLARYDAGLVALATGAWTEAAELLDAALAGQARFSRPASRLARAEALARDGRPGEAAAEIRAAALEPIGPGDQPWALVPRMARAQGLVALAAGDLREARRRLAESVAAWRRLGRPEPGRELMASLVDLGRLPVVGLVDPAWELARVEAELAAVPEEEPCPPSH</sequence>
<evidence type="ECO:0000259" key="4">
    <source>
        <dbReference type="SMART" id="SM01043"/>
    </source>
</evidence>
<keyword evidence="6" id="KW-1185">Reference proteome</keyword>
<organism evidence="5 6">
    <name type="scientific">Petropleomorpha daqingensis</name>
    <dbReference type="NCBI Taxonomy" id="2026353"/>
    <lineage>
        <taxon>Bacteria</taxon>
        <taxon>Bacillati</taxon>
        <taxon>Actinomycetota</taxon>
        <taxon>Actinomycetes</taxon>
        <taxon>Geodermatophilales</taxon>
        <taxon>Geodermatophilaceae</taxon>
        <taxon>Petropleomorpha</taxon>
    </lineage>
</organism>
<dbReference type="InterPro" id="IPR036388">
    <property type="entry name" value="WH-like_DNA-bd_sf"/>
</dbReference>
<dbReference type="InterPro" id="IPR016032">
    <property type="entry name" value="Sig_transdc_resp-reg_C-effctor"/>
</dbReference>
<feature type="domain" description="OmpR/PhoB-type" evidence="3">
    <location>
        <begin position="17"/>
        <end position="93"/>
    </location>
</feature>
<dbReference type="InterPro" id="IPR005158">
    <property type="entry name" value="BTAD"/>
</dbReference>
<dbReference type="InterPro" id="IPR011990">
    <property type="entry name" value="TPR-like_helical_dom_sf"/>
</dbReference>
<dbReference type="InterPro" id="IPR001867">
    <property type="entry name" value="OmpR/PhoB-type_DNA-bd"/>
</dbReference>
<dbReference type="GO" id="GO:0006355">
    <property type="term" value="P:regulation of DNA-templated transcription"/>
    <property type="evidence" value="ECO:0007669"/>
    <property type="project" value="InterPro"/>
</dbReference>
<dbReference type="PANTHER" id="PTHR35807">
    <property type="entry name" value="TRANSCRIPTIONAL REGULATOR REDD-RELATED"/>
    <property type="match status" value="1"/>
</dbReference>
<dbReference type="Gene3D" id="1.10.10.10">
    <property type="entry name" value="Winged helix-like DNA-binding domain superfamily/Winged helix DNA-binding domain"/>
    <property type="match status" value="1"/>
</dbReference>
<dbReference type="InterPro" id="IPR051677">
    <property type="entry name" value="AfsR-DnrI-RedD_regulator"/>
</dbReference>
<dbReference type="Pfam" id="PF13191">
    <property type="entry name" value="AAA_16"/>
    <property type="match status" value="1"/>
</dbReference>
<evidence type="ECO:0000259" key="3">
    <source>
        <dbReference type="SMART" id="SM00862"/>
    </source>
</evidence>
<dbReference type="Gene3D" id="3.40.50.300">
    <property type="entry name" value="P-loop containing nucleotide triphosphate hydrolases"/>
    <property type="match status" value="1"/>
</dbReference>
<dbReference type="InterPro" id="IPR027417">
    <property type="entry name" value="P-loop_NTPase"/>
</dbReference>
<evidence type="ECO:0000256" key="1">
    <source>
        <dbReference type="ARBA" id="ARBA00005820"/>
    </source>
</evidence>
<dbReference type="Proteomes" id="UP000541969">
    <property type="component" value="Unassembled WGS sequence"/>
</dbReference>
<name>A0A853CC86_9ACTN</name>
<evidence type="ECO:0000313" key="6">
    <source>
        <dbReference type="Proteomes" id="UP000541969"/>
    </source>
</evidence>
<keyword evidence="2 5" id="KW-0238">DNA-binding</keyword>
<evidence type="ECO:0000313" key="5">
    <source>
        <dbReference type="EMBL" id="NYJ05510.1"/>
    </source>
</evidence>
<dbReference type="AlphaFoldDB" id="A0A853CC86"/>
<reference evidence="5 6" key="1">
    <citation type="submission" date="2020-07" db="EMBL/GenBank/DDBJ databases">
        <title>Sequencing the genomes of 1000 actinobacteria strains.</title>
        <authorList>
            <person name="Klenk H.-P."/>
        </authorList>
    </citation>
    <scope>NUCLEOTIDE SEQUENCE [LARGE SCALE GENOMIC DNA]</scope>
    <source>
        <strain evidence="5 6">DSM 104001</strain>
    </source>
</reference>
<comment type="caution">
    <text evidence="5">The sequence shown here is derived from an EMBL/GenBank/DDBJ whole genome shotgun (WGS) entry which is preliminary data.</text>
</comment>
<dbReference type="SMART" id="SM00862">
    <property type="entry name" value="Trans_reg_C"/>
    <property type="match status" value="1"/>
</dbReference>
<proteinExistence type="inferred from homology"/>
<accession>A0A853CC86</accession>
<dbReference type="GO" id="GO:0003677">
    <property type="term" value="F:DNA binding"/>
    <property type="evidence" value="ECO:0007669"/>
    <property type="project" value="UniProtKB-KW"/>
</dbReference>
<dbReference type="SUPFAM" id="SSF46894">
    <property type="entry name" value="C-terminal effector domain of the bipartite response regulators"/>
    <property type="match status" value="1"/>
</dbReference>
<dbReference type="EMBL" id="JACBZT010000001">
    <property type="protein sequence ID" value="NYJ05510.1"/>
    <property type="molecule type" value="Genomic_DNA"/>
</dbReference>
<dbReference type="Pfam" id="PF03704">
    <property type="entry name" value="BTAD"/>
    <property type="match status" value="1"/>
</dbReference>
<dbReference type="SMART" id="SM01043">
    <property type="entry name" value="BTAD"/>
    <property type="match status" value="1"/>
</dbReference>
<gene>
    <name evidence="5" type="ORF">GGQ55_001788</name>
</gene>
<feature type="domain" description="Bacterial transcriptional activator" evidence="4">
    <location>
        <begin position="93"/>
        <end position="222"/>
    </location>
</feature>
<comment type="similarity">
    <text evidence="1">Belongs to the AfsR/DnrI/RedD regulatory family.</text>
</comment>
<dbReference type="Gene3D" id="1.25.40.10">
    <property type="entry name" value="Tetratricopeptide repeat domain"/>
    <property type="match status" value="2"/>
</dbReference>
<evidence type="ECO:0000256" key="2">
    <source>
        <dbReference type="ARBA" id="ARBA00023125"/>
    </source>
</evidence>
<dbReference type="SUPFAM" id="SSF52540">
    <property type="entry name" value="P-loop containing nucleoside triphosphate hydrolases"/>
    <property type="match status" value="1"/>
</dbReference>
<dbReference type="RefSeq" id="WP_179716153.1">
    <property type="nucleotide sequence ID" value="NZ_JACBZT010000001.1"/>
</dbReference>
<dbReference type="GO" id="GO:0000160">
    <property type="term" value="P:phosphorelay signal transduction system"/>
    <property type="evidence" value="ECO:0007669"/>
    <property type="project" value="InterPro"/>
</dbReference>
<dbReference type="SUPFAM" id="SSF48452">
    <property type="entry name" value="TPR-like"/>
    <property type="match status" value="3"/>
</dbReference>
<dbReference type="InterPro" id="IPR041664">
    <property type="entry name" value="AAA_16"/>
</dbReference>
<protein>
    <submittedName>
        <fullName evidence="5">DNA-binding SARP family transcriptional activator/tetratricopeptide (TPR) repeat protein</fullName>
    </submittedName>
</protein>